<dbReference type="GeneID" id="68351680"/>
<sequence>MTSTTPTPNPASTRNDAFLDQVRELVQNLTIPKTQYQDIDPTRWEDEITPQEEDRIAVMTYTARFMITSNSGPRQRGERCQRNFEGATLPFKETWYLYRRKGDHIIPQLVFLQTIDNPPAWPDNEFMVTQFDKGTEAYTRKERRLTQNPPTSNTAEPSMPLAPIPTLPAPPATTIAEPPTTTATLPQRTIHPTSYQFQQQSIVLAEPSSPTSLEAYTTLPPADIPNGIVDANTQQKFTKIWDKEKNYTGEPYDLLDDKLRIFMSICYNIQAYDSIKQHFDTEVNHVHYYTEWTTISFNKLRADNATKSLHETPLSDEQPPGYPQMGTSWFLLPKTNEAAIAFLTESEIRTLHRRFGHPAVPRLHNLLRQAGHNDVTIDILENISRFCHHCQMHSQAPRRFKFTLKDDQEFNYEIVADVLYLGTPQRPVLHVALYYRPTAKRGPSVERKLGWQGPFKISAIDGSNVTIDTINGPQTFRSTLVQPYFRDETTIPAPAAAAADDSDIPVSDPASDSVPVSAPAPAPVPAPNPPAPRKRGRPPGSKNKPKTTFLVKKEEDAYQLAIKLRDEGIITTPGTL</sequence>
<gene>
    <name evidence="2" type="ORF">HRG_02551</name>
</gene>
<organism evidence="2 3">
    <name type="scientific">Hirsutella rhossiliensis</name>
    <dbReference type="NCBI Taxonomy" id="111463"/>
    <lineage>
        <taxon>Eukaryota</taxon>
        <taxon>Fungi</taxon>
        <taxon>Dikarya</taxon>
        <taxon>Ascomycota</taxon>
        <taxon>Pezizomycotina</taxon>
        <taxon>Sordariomycetes</taxon>
        <taxon>Hypocreomycetidae</taxon>
        <taxon>Hypocreales</taxon>
        <taxon>Ophiocordycipitaceae</taxon>
        <taxon>Hirsutella</taxon>
    </lineage>
</organism>
<evidence type="ECO:0000256" key="1">
    <source>
        <dbReference type="SAM" id="MobiDB-lite"/>
    </source>
</evidence>
<feature type="region of interest" description="Disordered" evidence="1">
    <location>
        <begin position="496"/>
        <end position="551"/>
    </location>
</feature>
<dbReference type="RefSeq" id="XP_044724655.1">
    <property type="nucleotide sequence ID" value="XM_044861022.1"/>
</dbReference>
<evidence type="ECO:0000313" key="2">
    <source>
        <dbReference type="EMBL" id="KAH0967142.1"/>
    </source>
</evidence>
<dbReference type="Proteomes" id="UP000824596">
    <property type="component" value="Unassembled WGS sequence"/>
</dbReference>
<keyword evidence="3" id="KW-1185">Reference proteome</keyword>
<feature type="compositionally biased region" description="Pro residues" evidence="1">
    <location>
        <begin position="518"/>
        <end position="531"/>
    </location>
</feature>
<dbReference type="EMBL" id="JAIZPD010000002">
    <property type="protein sequence ID" value="KAH0967142.1"/>
    <property type="molecule type" value="Genomic_DNA"/>
</dbReference>
<dbReference type="AlphaFoldDB" id="A0A9P8N545"/>
<reference evidence="2" key="1">
    <citation type="submission" date="2021-09" db="EMBL/GenBank/DDBJ databases">
        <title>A high-quality genome of the endoparasitic fungus Hirsutella rhossiliensis with a comparison of Hirsutella genomes reveals transposable elements contributing to genome size variation.</title>
        <authorList>
            <person name="Lin R."/>
            <person name="Jiao Y."/>
            <person name="Sun X."/>
            <person name="Ling J."/>
            <person name="Xie B."/>
            <person name="Cheng X."/>
        </authorList>
    </citation>
    <scope>NUCLEOTIDE SEQUENCE</scope>
    <source>
        <strain evidence="2">HR02</strain>
    </source>
</reference>
<protein>
    <submittedName>
        <fullName evidence="2">GAG-pre-integrase domain-containing protein</fullName>
    </submittedName>
</protein>
<feature type="compositionally biased region" description="Low complexity" evidence="1">
    <location>
        <begin position="496"/>
        <end position="517"/>
    </location>
</feature>
<feature type="compositionally biased region" description="Polar residues" evidence="1">
    <location>
        <begin position="146"/>
        <end position="156"/>
    </location>
</feature>
<dbReference type="OrthoDB" id="4948765at2759"/>
<accession>A0A9P8N545</accession>
<evidence type="ECO:0000313" key="3">
    <source>
        <dbReference type="Proteomes" id="UP000824596"/>
    </source>
</evidence>
<proteinExistence type="predicted"/>
<feature type="region of interest" description="Disordered" evidence="1">
    <location>
        <begin position="142"/>
        <end position="161"/>
    </location>
</feature>
<name>A0A9P8N545_9HYPO</name>
<comment type="caution">
    <text evidence="2">The sequence shown here is derived from an EMBL/GenBank/DDBJ whole genome shotgun (WGS) entry which is preliminary data.</text>
</comment>